<dbReference type="InterPro" id="IPR016163">
    <property type="entry name" value="Ald_DH_C"/>
</dbReference>
<evidence type="ECO:0000256" key="4">
    <source>
        <dbReference type="RuleBase" id="RU003345"/>
    </source>
</evidence>
<keyword evidence="2 4" id="KW-0560">Oxidoreductase</keyword>
<comment type="similarity">
    <text evidence="1 4">Belongs to the aldehyde dehydrogenase family.</text>
</comment>
<dbReference type="OrthoDB" id="9802947at2"/>
<evidence type="ECO:0000256" key="2">
    <source>
        <dbReference type="ARBA" id="ARBA00023002"/>
    </source>
</evidence>
<keyword evidence="7" id="KW-1185">Reference proteome</keyword>
<evidence type="ECO:0000313" key="6">
    <source>
        <dbReference type="EMBL" id="TFI57661.1"/>
    </source>
</evidence>
<dbReference type="PANTHER" id="PTHR11699">
    <property type="entry name" value="ALDEHYDE DEHYDROGENASE-RELATED"/>
    <property type="match status" value="1"/>
</dbReference>
<dbReference type="Pfam" id="PF00171">
    <property type="entry name" value="Aldedh"/>
    <property type="match status" value="1"/>
</dbReference>
<dbReference type="InterPro" id="IPR016160">
    <property type="entry name" value="Ald_DH_CS_CYS"/>
</dbReference>
<dbReference type="EMBL" id="SPDV01000028">
    <property type="protein sequence ID" value="TFI57661.1"/>
    <property type="molecule type" value="Genomic_DNA"/>
</dbReference>
<dbReference type="PROSITE" id="PS00070">
    <property type="entry name" value="ALDEHYDE_DEHYDR_CYS"/>
    <property type="match status" value="1"/>
</dbReference>
<name>A0A4Y8ZNT5_9SPHN</name>
<dbReference type="AlphaFoldDB" id="A0A4Y8ZNT5"/>
<dbReference type="InterPro" id="IPR029510">
    <property type="entry name" value="Ald_DH_CS_GLU"/>
</dbReference>
<evidence type="ECO:0000256" key="3">
    <source>
        <dbReference type="PROSITE-ProRule" id="PRU10007"/>
    </source>
</evidence>
<gene>
    <name evidence="6" type="ORF">E2493_14155</name>
</gene>
<evidence type="ECO:0000313" key="7">
    <source>
        <dbReference type="Proteomes" id="UP000298213"/>
    </source>
</evidence>
<dbReference type="CDD" id="cd07102">
    <property type="entry name" value="ALDH_EDX86601"/>
    <property type="match status" value="1"/>
</dbReference>
<dbReference type="InterPro" id="IPR016161">
    <property type="entry name" value="Ald_DH/histidinol_DH"/>
</dbReference>
<feature type="domain" description="Aldehyde dehydrogenase" evidence="5">
    <location>
        <begin position="4"/>
        <end position="450"/>
    </location>
</feature>
<dbReference type="Proteomes" id="UP000298213">
    <property type="component" value="Unassembled WGS sequence"/>
</dbReference>
<proteinExistence type="inferred from homology"/>
<evidence type="ECO:0000259" key="5">
    <source>
        <dbReference type="Pfam" id="PF00171"/>
    </source>
</evidence>
<dbReference type="SUPFAM" id="SSF53720">
    <property type="entry name" value="ALDH-like"/>
    <property type="match status" value="1"/>
</dbReference>
<dbReference type="FunFam" id="3.40.309.10:FF:000009">
    <property type="entry name" value="Aldehyde dehydrogenase A"/>
    <property type="match status" value="1"/>
</dbReference>
<protein>
    <submittedName>
        <fullName evidence="6">Aldehyde dehydrogenase family protein</fullName>
    </submittedName>
</protein>
<dbReference type="Gene3D" id="3.40.605.10">
    <property type="entry name" value="Aldehyde Dehydrogenase, Chain A, domain 1"/>
    <property type="match status" value="1"/>
</dbReference>
<dbReference type="InterPro" id="IPR016162">
    <property type="entry name" value="Ald_DH_N"/>
</dbReference>
<accession>A0A4Y8ZNT5</accession>
<comment type="caution">
    <text evidence="6">The sequence shown here is derived from an EMBL/GenBank/DDBJ whole genome shotgun (WGS) entry which is preliminary data.</text>
</comment>
<sequence>MDEIVCLSPVDGREVARRRLASPAEIERALEEARRAQREWAQVPLDARCRVLGRFVEAMEALNPLIVPELAWQMGRPVRYSGEFRSLAERVKEMLALVPEALGPVGDPEAGRFVTRVPAGLVLVLAPWNYPFLTAANTIVPALLAGNAVLLKHAAQTPLAGERFAEALASAGLPEGLFHNLFLSHDDVVRLLASGRIDHATFTGSVAGGRAVERAAARRFTTLTLELGGKDAAYVRADAALDTAVEGLVDGSFYNSGQSCCGIERIYVEESVWDPFVDAFVAATELYRLGDPLDPETSLGPMASPRLAGEVRAQTGEALAAGAEAHVARQLFPADAPGTAWLMPQVLTGVDHGMRLMREETFGPVVGIMKVEGDEEALRLVNDSAYGLTASIWTQDLDAARRLAPRIEAGTVFANRCDYLDPRLAWTGVKDSGRGASLGRYGFDSVTRPRSFHLRSA</sequence>
<dbReference type="GO" id="GO:0016620">
    <property type="term" value="F:oxidoreductase activity, acting on the aldehyde or oxo group of donors, NAD or NADP as acceptor"/>
    <property type="evidence" value="ECO:0007669"/>
    <property type="project" value="InterPro"/>
</dbReference>
<dbReference type="Gene3D" id="3.40.309.10">
    <property type="entry name" value="Aldehyde Dehydrogenase, Chain A, domain 2"/>
    <property type="match status" value="1"/>
</dbReference>
<dbReference type="InterPro" id="IPR015590">
    <property type="entry name" value="Aldehyde_DH_dom"/>
</dbReference>
<dbReference type="PROSITE" id="PS00687">
    <property type="entry name" value="ALDEHYDE_DEHYDR_GLU"/>
    <property type="match status" value="1"/>
</dbReference>
<reference evidence="6 7" key="1">
    <citation type="submission" date="2019-03" db="EMBL/GenBank/DDBJ databases">
        <title>Genome sequence of Sphingomonas sp. 17J27-24.</title>
        <authorList>
            <person name="Kim M."/>
            <person name="Maeng S."/>
            <person name="Sathiyaraj S."/>
        </authorList>
    </citation>
    <scope>NUCLEOTIDE SEQUENCE [LARGE SCALE GENOMIC DNA]</scope>
    <source>
        <strain evidence="6 7">17J27-24</strain>
    </source>
</reference>
<evidence type="ECO:0000256" key="1">
    <source>
        <dbReference type="ARBA" id="ARBA00009986"/>
    </source>
</evidence>
<feature type="active site" evidence="3">
    <location>
        <position position="226"/>
    </location>
</feature>
<organism evidence="6 7">
    <name type="scientific">Sphingomonas parva</name>
    <dbReference type="NCBI Taxonomy" id="2555898"/>
    <lineage>
        <taxon>Bacteria</taxon>
        <taxon>Pseudomonadati</taxon>
        <taxon>Pseudomonadota</taxon>
        <taxon>Alphaproteobacteria</taxon>
        <taxon>Sphingomonadales</taxon>
        <taxon>Sphingomonadaceae</taxon>
        <taxon>Sphingomonas</taxon>
    </lineage>
</organism>
<dbReference type="RefSeq" id="WP_135087897.1">
    <property type="nucleotide sequence ID" value="NZ_SPDV01000028.1"/>
</dbReference>